<proteinExistence type="predicted"/>
<evidence type="ECO:0000313" key="2">
    <source>
        <dbReference type="Proteomes" id="UP000694892"/>
    </source>
</evidence>
<evidence type="ECO:0000313" key="1">
    <source>
        <dbReference type="EMBL" id="OCT63581.1"/>
    </source>
</evidence>
<accession>A0A974BZG1</accession>
<dbReference type="AlphaFoldDB" id="A0A974BZG1"/>
<dbReference type="Proteomes" id="UP000694892">
    <property type="component" value="Chromosome 9_10L"/>
</dbReference>
<protein>
    <submittedName>
        <fullName evidence="1">Uncharacterized protein</fullName>
    </submittedName>
</protein>
<dbReference type="EMBL" id="CM004482">
    <property type="protein sequence ID" value="OCT63581.1"/>
    <property type="molecule type" value="Genomic_DNA"/>
</dbReference>
<sequence>MKVPYGYCPWPELLEPYCKSKFVTLLLGATQSMHYIKYTQTSLNKNCGWNTTKNDKVTIFTGLAIGFSHGV</sequence>
<gene>
    <name evidence="1" type="ORF">XELAEV_18044678mg</name>
</gene>
<organism evidence="1 2">
    <name type="scientific">Xenopus laevis</name>
    <name type="common">African clawed frog</name>
    <dbReference type="NCBI Taxonomy" id="8355"/>
    <lineage>
        <taxon>Eukaryota</taxon>
        <taxon>Metazoa</taxon>
        <taxon>Chordata</taxon>
        <taxon>Craniata</taxon>
        <taxon>Vertebrata</taxon>
        <taxon>Euteleostomi</taxon>
        <taxon>Amphibia</taxon>
        <taxon>Batrachia</taxon>
        <taxon>Anura</taxon>
        <taxon>Pipoidea</taxon>
        <taxon>Pipidae</taxon>
        <taxon>Xenopodinae</taxon>
        <taxon>Xenopus</taxon>
        <taxon>Xenopus</taxon>
    </lineage>
</organism>
<name>A0A974BZG1_XENLA</name>
<reference evidence="2" key="1">
    <citation type="journal article" date="2016" name="Nature">
        <title>Genome evolution in the allotetraploid frog Xenopus laevis.</title>
        <authorList>
            <person name="Session A.M."/>
            <person name="Uno Y."/>
            <person name="Kwon T."/>
            <person name="Chapman J.A."/>
            <person name="Toyoda A."/>
            <person name="Takahashi S."/>
            <person name="Fukui A."/>
            <person name="Hikosaka A."/>
            <person name="Suzuki A."/>
            <person name="Kondo M."/>
            <person name="van Heeringen S.J."/>
            <person name="Quigley I."/>
            <person name="Heinz S."/>
            <person name="Ogino H."/>
            <person name="Ochi H."/>
            <person name="Hellsten U."/>
            <person name="Lyons J.B."/>
            <person name="Simakov O."/>
            <person name="Putnam N."/>
            <person name="Stites J."/>
            <person name="Kuroki Y."/>
            <person name="Tanaka T."/>
            <person name="Michiue T."/>
            <person name="Watanabe M."/>
            <person name="Bogdanovic O."/>
            <person name="Lister R."/>
            <person name="Georgiou G."/>
            <person name="Paranjpe S.S."/>
            <person name="van Kruijsbergen I."/>
            <person name="Shu S."/>
            <person name="Carlson J."/>
            <person name="Kinoshita T."/>
            <person name="Ohta Y."/>
            <person name="Mawaribuchi S."/>
            <person name="Jenkins J."/>
            <person name="Grimwood J."/>
            <person name="Schmutz J."/>
            <person name="Mitros T."/>
            <person name="Mozaffari S.V."/>
            <person name="Suzuki Y."/>
            <person name="Haramoto Y."/>
            <person name="Yamamoto T.S."/>
            <person name="Takagi C."/>
            <person name="Heald R."/>
            <person name="Miller K."/>
            <person name="Haudenschild C."/>
            <person name="Kitzman J."/>
            <person name="Nakayama T."/>
            <person name="Izutsu Y."/>
            <person name="Robert J."/>
            <person name="Fortriede J."/>
            <person name="Burns K."/>
            <person name="Lotay V."/>
            <person name="Karimi K."/>
            <person name="Yasuoka Y."/>
            <person name="Dichmann D.S."/>
            <person name="Flajnik M.F."/>
            <person name="Houston D.W."/>
            <person name="Shendure J."/>
            <person name="DuPasquier L."/>
            <person name="Vize P.D."/>
            <person name="Zorn A.M."/>
            <person name="Ito M."/>
            <person name="Marcotte E.M."/>
            <person name="Wallingford J.B."/>
            <person name="Ito Y."/>
            <person name="Asashima M."/>
            <person name="Ueno N."/>
            <person name="Matsuda Y."/>
            <person name="Veenstra G.J."/>
            <person name="Fujiyama A."/>
            <person name="Harland R.M."/>
            <person name="Taira M."/>
            <person name="Rokhsar D.S."/>
        </authorList>
    </citation>
    <scope>NUCLEOTIDE SEQUENCE [LARGE SCALE GENOMIC DNA]</scope>
    <source>
        <strain evidence="2">J</strain>
    </source>
</reference>